<dbReference type="EMBL" id="JEMA01000372">
    <property type="protein sequence ID" value="KYF70803.1"/>
    <property type="molecule type" value="Genomic_DNA"/>
</dbReference>
<reference evidence="1 2" key="1">
    <citation type="submission" date="2014-02" db="EMBL/GenBank/DDBJ databases">
        <title>The small core and large imbalanced accessory genome model reveals a collaborative survival strategy of Sorangium cellulosum strains in nature.</title>
        <authorList>
            <person name="Han K."/>
            <person name="Peng R."/>
            <person name="Blom J."/>
            <person name="Li Y.-Z."/>
        </authorList>
    </citation>
    <scope>NUCLEOTIDE SEQUENCE [LARGE SCALE GENOMIC DNA]</scope>
    <source>
        <strain evidence="1 2">So0008-312</strain>
    </source>
</reference>
<proteinExistence type="predicted"/>
<gene>
    <name evidence="1" type="ORF">BE15_30295</name>
</gene>
<dbReference type="AlphaFoldDB" id="A0A150QS40"/>
<evidence type="ECO:0000313" key="2">
    <source>
        <dbReference type="Proteomes" id="UP000075260"/>
    </source>
</evidence>
<protein>
    <submittedName>
        <fullName evidence="1">Uncharacterized protein</fullName>
    </submittedName>
</protein>
<name>A0A150QS40_SORCE</name>
<dbReference type="Proteomes" id="UP000075260">
    <property type="component" value="Unassembled WGS sequence"/>
</dbReference>
<organism evidence="1 2">
    <name type="scientific">Sorangium cellulosum</name>
    <name type="common">Polyangium cellulosum</name>
    <dbReference type="NCBI Taxonomy" id="56"/>
    <lineage>
        <taxon>Bacteria</taxon>
        <taxon>Pseudomonadati</taxon>
        <taxon>Myxococcota</taxon>
        <taxon>Polyangia</taxon>
        <taxon>Polyangiales</taxon>
        <taxon>Polyangiaceae</taxon>
        <taxon>Sorangium</taxon>
    </lineage>
</organism>
<evidence type="ECO:0000313" key="1">
    <source>
        <dbReference type="EMBL" id="KYF70803.1"/>
    </source>
</evidence>
<comment type="caution">
    <text evidence="1">The sequence shown here is derived from an EMBL/GenBank/DDBJ whole genome shotgun (WGS) entry which is preliminary data.</text>
</comment>
<accession>A0A150QS40</accession>
<sequence length="227" mass="25295">MRANIEHMLRQIDDRIKELMVKSVETGPGFTILVCDPTEPLAEQIPFDDKLEFMAYAERKPLAALLPTETVLRYLEHFERTPDLLTMLDRLQAPRDGARVPIVLVYGRLLGFHEAVLVPNDFELIPGVDVQQLPGFDAYEISLAGVIKVLCGADLRDANAGWPTERVRLARARAIAAIEAERVKPNPRSVDEVLVGTFGGDRLRRAFETEGVEGVVRVIDSVLRAAN</sequence>